<keyword evidence="2" id="KW-1185">Reference proteome</keyword>
<proteinExistence type="predicted"/>
<evidence type="ECO:0008006" key="3">
    <source>
        <dbReference type="Google" id="ProtNLM"/>
    </source>
</evidence>
<accession>A0A9X1TIH2</accession>
<comment type="caution">
    <text evidence="1">The sequence shown here is derived from an EMBL/GenBank/DDBJ whole genome shotgun (WGS) entry which is preliminary data.</text>
</comment>
<organism evidence="1 2">
    <name type="scientific">Dyadobacter chenwenxiniae</name>
    <dbReference type="NCBI Taxonomy" id="2906456"/>
    <lineage>
        <taxon>Bacteria</taxon>
        <taxon>Pseudomonadati</taxon>
        <taxon>Bacteroidota</taxon>
        <taxon>Cytophagia</taxon>
        <taxon>Cytophagales</taxon>
        <taxon>Spirosomataceae</taxon>
        <taxon>Dyadobacter</taxon>
    </lineage>
</organism>
<dbReference type="EMBL" id="JAJTTC010000011">
    <property type="protein sequence ID" value="MCF0065514.1"/>
    <property type="molecule type" value="Genomic_DNA"/>
</dbReference>
<evidence type="ECO:0000313" key="2">
    <source>
        <dbReference type="Proteomes" id="UP001139000"/>
    </source>
</evidence>
<name>A0A9X1TIH2_9BACT</name>
<sequence>MYTAVKGIYENGVLKFTETPPSVEKSEVVILFMDKQEESEFPGKKPKPGVVLGSLANKGLKIPDDFNNPLDDLNDYI</sequence>
<evidence type="ECO:0000313" key="1">
    <source>
        <dbReference type="EMBL" id="MCF0065514.1"/>
    </source>
</evidence>
<dbReference type="AlphaFoldDB" id="A0A9X1TIH2"/>
<gene>
    <name evidence="1" type="ORF">LXM26_28620</name>
</gene>
<protein>
    <recommendedName>
        <fullName evidence="3">DUF2281 domain-containing protein</fullName>
    </recommendedName>
</protein>
<dbReference type="Proteomes" id="UP001139000">
    <property type="component" value="Unassembled WGS sequence"/>
</dbReference>
<dbReference type="RefSeq" id="WP_234658496.1">
    <property type="nucleotide sequence ID" value="NZ_CP094997.1"/>
</dbReference>
<reference evidence="1" key="1">
    <citation type="submission" date="2021-12" db="EMBL/GenBank/DDBJ databases">
        <title>Novel species in genus Dyadobacter.</title>
        <authorList>
            <person name="Ma C."/>
        </authorList>
    </citation>
    <scope>NUCLEOTIDE SEQUENCE</scope>
    <source>
        <strain evidence="1">LJ419</strain>
    </source>
</reference>